<accession>A0ABU8WXS6</accession>
<organism evidence="2 3">
    <name type="scientific">Variovorax rhizosphaerae</name>
    <dbReference type="NCBI Taxonomy" id="1836200"/>
    <lineage>
        <taxon>Bacteria</taxon>
        <taxon>Pseudomonadati</taxon>
        <taxon>Pseudomonadota</taxon>
        <taxon>Betaproteobacteria</taxon>
        <taxon>Burkholderiales</taxon>
        <taxon>Comamonadaceae</taxon>
        <taxon>Variovorax</taxon>
    </lineage>
</organism>
<keyword evidence="1" id="KW-1133">Transmembrane helix</keyword>
<proteinExistence type="predicted"/>
<keyword evidence="1" id="KW-0812">Transmembrane</keyword>
<name>A0ABU8WXS6_9BURK</name>
<gene>
    <name evidence="2" type="ORF">WKW82_33390</name>
</gene>
<evidence type="ECO:0000256" key="1">
    <source>
        <dbReference type="SAM" id="Phobius"/>
    </source>
</evidence>
<evidence type="ECO:0000313" key="2">
    <source>
        <dbReference type="EMBL" id="MEJ8851573.1"/>
    </source>
</evidence>
<feature type="transmembrane region" description="Helical" evidence="1">
    <location>
        <begin position="21"/>
        <end position="40"/>
    </location>
</feature>
<keyword evidence="3" id="KW-1185">Reference proteome</keyword>
<evidence type="ECO:0000313" key="3">
    <source>
        <dbReference type="Proteomes" id="UP001385892"/>
    </source>
</evidence>
<keyword evidence="1" id="KW-0472">Membrane</keyword>
<dbReference type="EMBL" id="JBBKZT010000024">
    <property type="protein sequence ID" value="MEJ8851573.1"/>
    <property type="molecule type" value="Genomic_DNA"/>
</dbReference>
<sequence length="156" mass="16752">MPKIPRRTVVRERASLFSPQVAVAFIGLIGVAATAVLANWERIRPSATVPDPQSAIGKAAVKVHLDPQPLELRATVAATLNSNADVGQWVTLSIFIDGALCTTARNYRNPHQSGAIKTTANCSTRISPNQAHVFIADAPNQNADQESLSIEVKYAR</sequence>
<comment type="caution">
    <text evidence="2">The sequence shown here is derived from an EMBL/GenBank/DDBJ whole genome shotgun (WGS) entry which is preliminary data.</text>
</comment>
<dbReference type="Proteomes" id="UP001385892">
    <property type="component" value="Unassembled WGS sequence"/>
</dbReference>
<protein>
    <submittedName>
        <fullName evidence="2">Uncharacterized protein</fullName>
    </submittedName>
</protein>
<reference evidence="2 3" key="1">
    <citation type="submission" date="2024-03" db="EMBL/GenBank/DDBJ databases">
        <title>Novel species of the genus Variovorax.</title>
        <authorList>
            <person name="Liu Q."/>
            <person name="Xin Y.-H."/>
        </authorList>
    </citation>
    <scope>NUCLEOTIDE SEQUENCE [LARGE SCALE GENOMIC DNA]</scope>
    <source>
        <strain evidence="2 3">KACC 18900</strain>
    </source>
</reference>
<dbReference type="RefSeq" id="WP_340347256.1">
    <property type="nucleotide sequence ID" value="NZ_JBBKZT010000024.1"/>
</dbReference>